<dbReference type="CDD" id="cd18793">
    <property type="entry name" value="SF2_C_SNF"/>
    <property type="match status" value="1"/>
</dbReference>
<name>A0AAN7BYY9_9PEZI</name>
<evidence type="ECO:0000313" key="7">
    <source>
        <dbReference type="EMBL" id="KAK4232200.1"/>
    </source>
</evidence>
<organism evidence="7 8">
    <name type="scientific">Podospora fimiseda</name>
    <dbReference type="NCBI Taxonomy" id="252190"/>
    <lineage>
        <taxon>Eukaryota</taxon>
        <taxon>Fungi</taxon>
        <taxon>Dikarya</taxon>
        <taxon>Ascomycota</taxon>
        <taxon>Pezizomycotina</taxon>
        <taxon>Sordariomycetes</taxon>
        <taxon>Sordariomycetidae</taxon>
        <taxon>Sordariales</taxon>
        <taxon>Podosporaceae</taxon>
        <taxon>Podospora</taxon>
    </lineage>
</organism>
<keyword evidence="1" id="KW-0547">Nucleotide-binding</keyword>
<dbReference type="EMBL" id="MU865289">
    <property type="protein sequence ID" value="KAK4232200.1"/>
    <property type="molecule type" value="Genomic_DNA"/>
</dbReference>
<dbReference type="Proteomes" id="UP001301958">
    <property type="component" value="Unassembled WGS sequence"/>
</dbReference>
<feature type="non-terminal residue" evidence="7">
    <location>
        <position position="1"/>
    </location>
</feature>
<dbReference type="Pfam" id="PF00271">
    <property type="entry name" value="Helicase_C"/>
    <property type="match status" value="1"/>
</dbReference>
<evidence type="ECO:0000256" key="2">
    <source>
        <dbReference type="ARBA" id="ARBA00022801"/>
    </source>
</evidence>
<dbReference type="AlphaFoldDB" id="A0AAN7BYY9"/>
<dbReference type="InterPro" id="IPR027417">
    <property type="entry name" value="P-loop_NTPase"/>
</dbReference>
<dbReference type="GO" id="GO:0016787">
    <property type="term" value="F:hydrolase activity"/>
    <property type="evidence" value="ECO:0007669"/>
    <property type="project" value="UniProtKB-KW"/>
</dbReference>
<dbReference type="InterPro" id="IPR050628">
    <property type="entry name" value="SNF2_RAD54_helicase_TF"/>
</dbReference>
<reference evidence="7" key="1">
    <citation type="journal article" date="2023" name="Mol. Phylogenet. Evol.">
        <title>Genome-scale phylogeny and comparative genomics of the fungal order Sordariales.</title>
        <authorList>
            <person name="Hensen N."/>
            <person name="Bonometti L."/>
            <person name="Westerberg I."/>
            <person name="Brannstrom I.O."/>
            <person name="Guillou S."/>
            <person name="Cros-Aarteil S."/>
            <person name="Calhoun S."/>
            <person name="Haridas S."/>
            <person name="Kuo A."/>
            <person name="Mondo S."/>
            <person name="Pangilinan J."/>
            <person name="Riley R."/>
            <person name="LaButti K."/>
            <person name="Andreopoulos B."/>
            <person name="Lipzen A."/>
            <person name="Chen C."/>
            <person name="Yan M."/>
            <person name="Daum C."/>
            <person name="Ng V."/>
            <person name="Clum A."/>
            <person name="Steindorff A."/>
            <person name="Ohm R.A."/>
            <person name="Martin F."/>
            <person name="Silar P."/>
            <person name="Natvig D.O."/>
            <person name="Lalanne C."/>
            <person name="Gautier V."/>
            <person name="Ament-Velasquez S.L."/>
            <person name="Kruys A."/>
            <person name="Hutchinson M.I."/>
            <person name="Powell A.J."/>
            <person name="Barry K."/>
            <person name="Miller A.N."/>
            <person name="Grigoriev I.V."/>
            <person name="Debuchy R."/>
            <person name="Gladieux P."/>
            <person name="Hiltunen Thoren M."/>
            <person name="Johannesson H."/>
        </authorList>
    </citation>
    <scope>NUCLEOTIDE SEQUENCE</scope>
    <source>
        <strain evidence="7">CBS 990.96</strain>
    </source>
</reference>
<accession>A0AAN7BYY9</accession>
<evidence type="ECO:0000259" key="6">
    <source>
        <dbReference type="PROSITE" id="PS51194"/>
    </source>
</evidence>
<dbReference type="GO" id="GO:0004386">
    <property type="term" value="F:helicase activity"/>
    <property type="evidence" value="ECO:0007669"/>
    <property type="project" value="UniProtKB-KW"/>
</dbReference>
<sequence>SSKTRATLDLVKQWQAEAPDDKIIIFVQWIPMLAILGRIMFQNGFRFLYYWGAMGSKAKQNSIRTFKETPDIKVMLMSVQCGALGLNLTAANRAIMVDHWWHKGIENQAFGRIHRIGQENEVYTAKIVINNSLDDKIMDFQSKKENNIALATSEGQASRKNRLSQIHYILRGVALADEEDLSDFIVADDDYPDSDASYNDENGSLAGEDGSDYYDETDSESDPDLGETGDESSSEDEEGDDDE</sequence>
<dbReference type="GO" id="GO:0005524">
    <property type="term" value="F:ATP binding"/>
    <property type="evidence" value="ECO:0007669"/>
    <property type="project" value="UniProtKB-KW"/>
</dbReference>
<reference evidence="7" key="2">
    <citation type="submission" date="2023-05" db="EMBL/GenBank/DDBJ databases">
        <authorList>
            <consortium name="Lawrence Berkeley National Laboratory"/>
            <person name="Steindorff A."/>
            <person name="Hensen N."/>
            <person name="Bonometti L."/>
            <person name="Westerberg I."/>
            <person name="Brannstrom I.O."/>
            <person name="Guillou S."/>
            <person name="Cros-Aarteil S."/>
            <person name="Calhoun S."/>
            <person name="Haridas S."/>
            <person name="Kuo A."/>
            <person name="Mondo S."/>
            <person name="Pangilinan J."/>
            <person name="Riley R."/>
            <person name="Labutti K."/>
            <person name="Andreopoulos B."/>
            <person name="Lipzen A."/>
            <person name="Chen C."/>
            <person name="Yanf M."/>
            <person name="Daum C."/>
            <person name="Ng V."/>
            <person name="Clum A."/>
            <person name="Ohm R."/>
            <person name="Martin F."/>
            <person name="Silar P."/>
            <person name="Natvig D."/>
            <person name="Lalanne C."/>
            <person name="Gautier V."/>
            <person name="Ament-Velasquez S.L."/>
            <person name="Kruys A."/>
            <person name="Hutchinson M.I."/>
            <person name="Powell A.J."/>
            <person name="Barry K."/>
            <person name="Miller A.N."/>
            <person name="Grigoriev I.V."/>
            <person name="Debuchy R."/>
            <person name="Gladieux P."/>
            <person name="Thoren M.H."/>
            <person name="Johannesson H."/>
        </authorList>
    </citation>
    <scope>NUCLEOTIDE SEQUENCE</scope>
    <source>
        <strain evidence="7">CBS 990.96</strain>
    </source>
</reference>
<feature type="region of interest" description="Disordered" evidence="5">
    <location>
        <begin position="187"/>
        <end position="243"/>
    </location>
</feature>
<keyword evidence="3" id="KW-0347">Helicase</keyword>
<protein>
    <submittedName>
        <fullName evidence="7">P-loop containing nucleoside triphosphate hydrolase protein</fullName>
    </submittedName>
</protein>
<feature type="compositionally biased region" description="Acidic residues" evidence="5">
    <location>
        <begin position="209"/>
        <end position="243"/>
    </location>
</feature>
<dbReference type="Gene3D" id="3.40.50.300">
    <property type="entry name" value="P-loop containing nucleotide triphosphate hydrolases"/>
    <property type="match status" value="1"/>
</dbReference>
<dbReference type="PANTHER" id="PTHR45626">
    <property type="entry name" value="TRANSCRIPTION TERMINATION FACTOR 2-RELATED"/>
    <property type="match status" value="1"/>
</dbReference>
<proteinExistence type="predicted"/>
<dbReference type="GO" id="GO:0008094">
    <property type="term" value="F:ATP-dependent activity, acting on DNA"/>
    <property type="evidence" value="ECO:0007669"/>
    <property type="project" value="TreeGrafter"/>
</dbReference>
<gene>
    <name evidence="7" type="ORF">QBC38DRAFT_353228</name>
</gene>
<evidence type="ECO:0000313" key="8">
    <source>
        <dbReference type="Proteomes" id="UP001301958"/>
    </source>
</evidence>
<dbReference type="SUPFAM" id="SSF52540">
    <property type="entry name" value="P-loop containing nucleoside triphosphate hydrolases"/>
    <property type="match status" value="1"/>
</dbReference>
<dbReference type="GO" id="GO:0005634">
    <property type="term" value="C:nucleus"/>
    <property type="evidence" value="ECO:0007669"/>
    <property type="project" value="TreeGrafter"/>
</dbReference>
<comment type="caution">
    <text evidence="7">The sequence shown here is derived from an EMBL/GenBank/DDBJ whole genome shotgun (WGS) entry which is preliminary data.</text>
</comment>
<dbReference type="SMART" id="SM00490">
    <property type="entry name" value="HELICc"/>
    <property type="match status" value="1"/>
</dbReference>
<evidence type="ECO:0000256" key="1">
    <source>
        <dbReference type="ARBA" id="ARBA00022741"/>
    </source>
</evidence>
<dbReference type="InterPro" id="IPR001650">
    <property type="entry name" value="Helicase_C-like"/>
</dbReference>
<evidence type="ECO:0000256" key="4">
    <source>
        <dbReference type="ARBA" id="ARBA00022840"/>
    </source>
</evidence>
<evidence type="ECO:0000256" key="5">
    <source>
        <dbReference type="SAM" id="MobiDB-lite"/>
    </source>
</evidence>
<keyword evidence="2 7" id="KW-0378">Hydrolase</keyword>
<dbReference type="PANTHER" id="PTHR45626:SF17">
    <property type="entry name" value="HELICASE-LIKE TRANSCRIPTION FACTOR"/>
    <property type="match status" value="1"/>
</dbReference>
<dbReference type="GO" id="GO:0006281">
    <property type="term" value="P:DNA repair"/>
    <property type="evidence" value="ECO:0007669"/>
    <property type="project" value="TreeGrafter"/>
</dbReference>
<dbReference type="InterPro" id="IPR049730">
    <property type="entry name" value="SNF2/RAD54-like_C"/>
</dbReference>
<dbReference type="PROSITE" id="PS51194">
    <property type="entry name" value="HELICASE_CTER"/>
    <property type="match status" value="1"/>
</dbReference>
<keyword evidence="8" id="KW-1185">Reference proteome</keyword>
<evidence type="ECO:0000256" key="3">
    <source>
        <dbReference type="ARBA" id="ARBA00022806"/>
    </source>
</evidence>
<feature type="domain" description="Helicase C-terminal" evidence="6">
    <location>
        <begin position="10"/>
        <end position="156"/>
    </location>
</feature>
<keyword evidence="4" id="KW-0067">ATP-binding</keyword>